<protein>
    <submittedName>
        <fullName evidence="2">Uncharacterized protein</fullName>
    </submittedName>
</protein>
<evidence type="ECO:0000313" key="3">
    <source>
        <dbReference type="Proteomes" id="UP000054018"/>
    </source>
</evidence>
<accession>A0A0C9ZBH6</accession>
<feature type="region of interest" description="Disordered" evidence="1">
    <location>
        <begin position="1"/>
        <end position="109"/>
    </location>
</feature>
<feature type="compositionally biased region" description="Polar residues" evidence="1">
    <location>
        <begin position="1"/>
        <end position="11"/>
    </location>
</feature>
<proteinExistence type="predicted"/>
<reference evidence="3" key="2">
    <citation type="submission" date="2015-01" db="EMBL/GenBank/DDBJ databases">
        <title>Evolutionary Origins and Diversification of the Mycorrhizal Mutualists.</title>
        <authorList>
            <consortium name="DOE Joint Genome Institute"/>
            <consortium name="Mycorrhizal Genomics Consortium"/>
            <person name="Kohler A."/>
            <person name="Kuo A."/>
            <person name="Nagy L.G."/>
            <person name="Floudas D."/>
            <person name="Copeland A."/>
            <person name="Barry K.W."/>
            <person name="Cichocki N."/>
            <person name="Veneault-Fourrey C."/>
            <person name="LaButti K."/>
            <person name="Lindquist E.A."/>
            <person name="Lipzen A."/>
            <person name="Lundell T."/>
            <person name="Morin E."/>
            <person name="Murat C."/>
            <person name="Riley R."/>
            <person name="Ohm R."/>
            <person name="Sun H."/>
            <person name="Tunlid A."/>
            <person name="Henrissat B."/>
            <person name="Grigoriev I.V."/>
            <person name="Hibbett D.S."/>
            <person name="Martin F."/>
        </authorList>
    </citation>
    <scope>NUCLEOTIDE SEQUENCE [LARGE SCALE GENOMIC DNA]</scope>
    <source>
        <strain evidence="3">441</strain>
    </source>
</reference>
<dbReference type="HOGENOM" id="CLU_1289392_0_0_1"/>
<sequence>MALQQLRTSVITMKDIVDKDHDGQSAPSNMALDPCGRDTWQTDSKHDERAVEDAIQDTSEANASSHNTSSHPSATMHQPDERAGVDGPSMGQSGTDDHTEDSSDDGPDKVGIIHGLKNVPWKMLLDLLYVHQYTLVDWPVGVPAVGADFNVKRLNADELQSLTSPFLKEQMGDDYLSEVPRDDEDVDDDHLVPVPGSSFYLQDWSTGSLIFVSP</sequence>
<reference evidence="2 3" key="1">
    <citation type="submission" date="2014-04" db="EMBL/GenBank/DDBJ databases">
        <authorList>
            <consortium name="DOE Joint Genome Institute"/>
            <person name="Kuo A."/>
            <person name="Kohler A."/>
            <person name="Costa M.D."/>
            <person name="Nagy L.G."/>
            <person name="Floudas D."/>
            <person name="Copeland A."/>
            <person name="Barry K.W."/>
            <person name="Cichocki N."/>
            <person name="Veneault-Fourrey C."/>
            <person name="LaButti K."/>
            <person name="Lindquist E.A."/>
            <person name="Lipzen A."/>
            <person name="Lundell T."/>
            <person name="Morin E."/>
            <person name="Murat C."/>
            <person name="Sun H."/>
            <person name="Tunlid A."/>
            <person name="Henrissat B."/>
            <person name="Grigoriev I.V."/>
            <person name="Hibbett D.S."/>
            <person name="Martin F."/>
            <person name="Nordberg H.P."/>
            <person name="Cantor M.N."/>
            <person name="Hua S.X."/>
        </authorList>
    </citation>
    <scope>NUCLEOTIDE SEQUENCE [LARGE SCALE GENOMIC DNA]</scope>
    <source>
        <strain evidence="2 3">441</strain>
    </source>
</reference>
<dbReference type="Proteomes" id="UP000054018">
    <property type="component" value="Unassembled WGS sequence"/>
</dbReference>
<organism evidence="2 3">
    <name type="scientific">Pisolithus microcarpus 441</name>
    <dbReference type="NCBI Taxonomy" id="765257"/>
    <lineage>
        <taxon>Eukaryota</taxon>
        <taxon>Fungi</taxon>
        <taxon>Dikarya</taxon>
        <taxon>Basidiomycota</taxon>
        <taxon>Agaricomycotina</taxon>
        <taxon>Agaricomycetes</taxon>
        <taxon>Agaricomycetidae</taxon>
        <taxon>Boletales</taxon>
        <taxon>Sclerodermatineae</taxon>
        <taxon>Pisolithaceae</taxon>
        <taxon>Pisolithus</taxon>
    </lineage>
</organism>
<feature type="compositionally biased region" description="Polar residues" evidence="1">
    <location>
        <begin position="56"/>
        <end position="76"/>
    </location>
</feature>
<dbReference type="AlphaFoldDB" id="A0A0C9ZBH6"/>
<name>A0A0C9ZBH6_9AGAM</name>
<dbReference type="EMBL" id="KN833727">
    <property type="protein sequence ID" value="KIK23299.1"/>
    <property type="molecule type" value="Genomic_DNA"/>
</dbReference>
<gene>
    <name evidence="2" type="ORF">PISMIDRAFT_10947</name>
</gene>
<evidence type="ECO:0000313" key="2">
    <source>
        <dbReference type="EMBL" id="KIK23299.1"/>
    </source>
</evidence>
<keyword evidence="3" id="KW-1185">Reference proteome</keyword>
<evidence type="ECO:0000256" key="1">
    <source>
        <dbReference type="SAM" id="MobiDB-lite"/>
    </source>
</evidence>
<feature type="compositionally biased region" description="Basic and acidic residues" evidence="1">
    <location>
        <begin position="43"/>
        <end position="52"/>
    </location>
</feature>
<dbReference type="OrthoDB" id="2691626at2759"/>